<reference evidence="4 5" key="1">
    <citation type="journal article" date="2013" name="Stand. Genomic Sci.">
        <title>Genomic Encyclopedia of Type Strains, Phase I: The one thousand microbial genomes (KMG-I) project.</title>
        <authorList>
            <person name="Kyrpides N.C."/>
            <person name="Woyke T."/>
            <person name="Eisen J.A."/>
            <person name="Garrity G."/>
            <person name="Lilburn T.G."/>
            <person name="Beck B.J."/>
            <person name="Whitman W.B."/>
            <person name="Hugenholtz P."/>
            <person name="Klenk H.P."/>
        </authorList>
    </citation>
    <scope>NUCLEOTIDE SEQUENCE [LARGE SCALE GENOMIC DNA]</scope>
    <source>
        <strain evidence="4 5">DSM 13484</strain>
    </source>
</reference>
<protein>
    <submittedName>
        <fullName evidence="4">Aldose 1-epimerase</fullName>
    </submittedName>
</protein>
<gene>
    <name evidence="4" type="ORF">LX66_2511</name>
</gene>
<sequence>MPFSIHSFQHNGFDIIALKDDDTGAQAEIIPACGAMLHAFKVPHQGQLLNIIDSYGSLEEYRQQFANTFKGVKLSPFACRIPGGEYQWQQQFYRISKTVLPGQAIHGLLYDAAFTVAGQQAADTTAVVELAYAYQGTDAGYPFPYDCRVRYRLLPGYTLEVSTTLANRAATAIPVMDGWHPYFTTGRAIDGLELRFSAEQLVEFNDQLVPTGRLLPCTDYLQPQRLEGVILDNSFMLRFDRPGPLCTLQDPQQGIAIDYYPGHNYPILQVYTPPERRSIAIEHLSGAPNAFNNGMGLLQLAPGEEETFTARIQVRLA</sequence>
<dbReference type="InterPro" id="IPR011013">
    <property type="entry name" value="Gal_mutarotase_sf_dom"/>
</dbReference>
<dbReference type="PANTHER" id="PTHR10091">
    <property type="entry name" value="ALDOSE-1-EPIMERASE"/>
    <property type="match status" value="1"/>
</dbReference>
<dbReference type="PANTHER" id="PTHR10091:SF0">
    <property type="entry name" value="GALACTOSE MUTAROTASE"/>
    <property type="match status" value="1"/>
</dbReference>
<dbReference type="Pfam" id="PF01263">
    <property type="entry name" value="Aldose_epim"/>
    <property type="match status" value="1"/>
</dbReference>
<dbReference type="AlphaFoldDB" id="A0A562T5R8"/>
<dbReference type="RefSeq" id="WP_145713760.1">
    <property type="nucleotide sequence ID" value="NZ_BAAAFY010000001.1"/>
</dbReference>
<organism evidence="4 5">
    <name type="scientific">Chitinophaga japonensis</name>
    <name type="common">Flexibacter japonensis</name>
    <dbReference type="NCBI Taxonomy" id="104662"/>
    <lineage>
        <taxon>Bacteria</taxon>
        <taxon>Pseudomonadati</taxon>
        <taxon>Bacteroidota</taxon>
        <taxon>Chitinophagia</taxon>
        <taxon>Chitinophagales</taxon>
        <taxon>Chitinophagaceae</taxon>
        <taxon>Chitinophaga</taxon>
    </lineage>
</organism>
<evidence type="ECO:0000256" key="1">
    <source>
        <dbReference type="ARBA" id="ARBA00001913"/>
    </source>
</evidence>
<dbReference type="Gene3D" id="2.70.98.10">
    <property type="match status" value="1"/>
</dbReference>
<dbReference type="OrthoDB" id="9808779at2"/>
<dbReference type="Proteomes" id="UP000316778">
    <property type="component" value="Unassembled WGS sequence"/>
</dbReference>
<evidence type="ECO:0000313" key="5">
    <source>
        <dbReference type="Proteomes" id="UP000316778"/>
    </source>
</evidence>
<dbReference type="EMBL" id="VLLG01000003">
    <property type="protein sequence ID" value="TWI88426.1"/>
    <property type="molecule type" value="Genomic_DNA"/>
</dbReference>
<dbReference type="InterPro" id="IPR014718">
    <property type="entry name" value="GH-type_carb-bd"/>
</dbReference>
<dbReference type="GO" id="GO:0030246">
    <property type="term" value="F:carbohydrate binding"/>
    <property type="evidence" value="ECO:0007669"/>
    <property type="project" value="InterPro"/>
</dbReference>
<dbReference type="GO" id="GO:0033499">
    <property type="term" value="P:galactose catabolic process via UDP-galactose, Leloir pathway"/>
    <property type="evidence" value="ECO:0007669"/>
    <property type="project" value="TreeGrafter"/>
</dbReference>
<keyword evidence="5" id="KW-1185">Reference proteome</keyword>
<evidence type="ECO:0000313" key="4">
    <source>
        <dbReference type="EMBL" id="TWI88426.1"/>
    </source>
</evidence>
<comment type="subunit">
    <text evidence="2">Monomer.</text>
</comment>
<evidence type="ECO:0000256" key="2">
    <source>
        <dbReference type="ARBA" id="ARBA00011245"/>
    </source>
</evidence>
<dbReference type="CDD" id="cd01081">
    <property type="entry name" value="Aldose_epim"/>
    <property type="match status" value="1"/>
</dbReference>
<name>A0A562T5R8_CHIJA</name>
<accession>A0A562T5R8</accession>
<comment type="caution">
    <text evidence="4">The sequence shown here is derived from an EMBL/GenBank/DDBJ whole genome shotgun (WGS) entry which is preliminary data.</text>
</comment>
<dbReference type="InterPro" id="IPR008183">
    <property type="entry name" value="Aldose_1/G6P_1-epimerase"/>
</dbReference>
<evidence type="ECO:0000256" key="3">
    <source>
        <dbReference type="ARBA" id="ARBA00022837"/>
    </source>
</evidence>
<dbReference type="GO" id="GO:0006006">
    <property type="term" value="P:glucose metabolic process"/>
    <property type="evidence" value="ECO:0007669"/>
    <property type="project" value="TreeGrafter"/>
</dbReference>
<proteinExistence type="predicted"/>
<dbReference type="SUPFAM" id="SSF74650">
    <property type="entry name" value="Galactose mutarotase-like"/>
    <property type="match status" value="1"/>
</dbReference>
<keyword evidence="3" id="KW-0106">Calcium</keyword>
<dbReference type="GO" id="GO:0004034">
    <property type="term" value="F:aldose 1-epimerase activity"/>
    <property type="evidence" value="ECO:0007669"/>
    <property type="project" value="TreeGrafter"/>
</dbReference>
<comment type="cofactor">
    <cofactor evidence="1">
        <name>Ca(2+)</name>
        <dbReference type="ChEBI" id="CHEBI:29108"/>
    </cofactor>
</comment>